<comment type="caution">
    <text evidence="2">The sequence shown here is derived from an EMBL/GenBank/DDBJ whole genome shotgun (WGS) entry which is preliminary data.</text>
</comment>
<keyword evidence="1" id="KW-1133">Transmembrane helix</keyword>
<evidence type="ECO:0000313" key="2">
    <source>
        <dbReference type="EMBL" id="RQD75420.1"/>
    </source>
</evidence>
<keyword evidence="1" id="KW-0472">Membrane</keyword>
<evidence type="ECO:0000256" key="1">
    <source>
        <dbReference type="SAM" id="Phobius"/>
    </source>
</evidence>
<dbReference type="Proteomes" id="UP000285138">
    <property type="component" value="Unassembled WGS sequence"/>
</dbReference>
<reference evidence="2 3" key="1">
    <citation type="submission" date="2018-08" db="EMBL/GenBank/DDBJ databases">
        <title>The metabolism and importance of syntrophic acetate oxidation coupled to methane or sulfide production in haloalkaline environments.</title>
        <authorList>
            <person name="Timmers P.H.A."/>
            <person name="Vavourakis C.D."/>
            <person name="Sorokin D.Y."/>
            <person name="Sinninghe Damste J.S."/>
            <person name="Muyzer G."/>
            <person name="Stams A.J.M."/>
            <person name="Plugge C.M."/>
        </authorList>
    </citation>
    <scope>NUCLEOTIDE SEQUENCE [LARGE SCALE GENOMIC DNA]</scope>
    <source>
        <strain evidence="2">MSAO_Bac1</strain>
    </source>
</reference>
<name>A0A424YDH3_9FIRM</name>
<dbReference type="EMBL" id="QZAA01000160">
    <property type="protein sequence ID" value="RQD75420.1"/>
    <property type="molecule type" value="Genomic_DNA"/>
</dbReference>
<organism evidence="2 3">
    <name type="scientific">Candidatus Syntrophonatronum acetioxidans</name>
    <dbReference type="NCBI Taxonomy" id="1795816"/>
    <lineage>
        <taxon>Bacteria</taxon>
        <taxon>Bacillati</taxon>
        <taxon>Bacillota</taxon>
        <taxon>Clostridia</taxon>
        <taxon>Eubacteriales</taxon>
        <taxon>Syntrophomonadaceae</taxon>
        <taxon>Candidatus Syntrophonatronum</taxon>
    </lineage>
</organism>
<accession>A0A424YDH3</accession>
<keyword evidence="1" id="KW-0812">Transmembrane</keyword>
<protein>
    <submittedName>
        <fullName evidence="2">Uncharacterized protein</fullName>
    </submittedName>
</protein>
<sequence length="173" mass="20323">MEAKDKEKGRDSLSVNWLVSVLIHVPEIFALNFNVNEHKFKFSYMLNQELDEEKFQNFKGVLMDNLGAFEHVFLKGSACTLVKKTKFNGLTLLEIVREIKTISMEEIQIVNSVVRDFFYEYIISEKTEKLNEFKEDLIRHEEFIKSLTINYSSSKEENIFAFRQGGKVFVFDK</sequence>
<gene>
    <name evidence="2" type="ORF">D5R97_06095</name>
</gene>
<feature type="transmembrane region" description="Helical" evidence="1">
    <location>
        <begin position="15"/>
        <end position="35"/>
    </location>
</feature>
<proteinExistence type="predicted"/>
<evidence type="ECO:0000313" key="3">
    <source>
        <dbReference type="Proteomes" id="UP000285138"/>
    </source>
</evidence>
<dbReference type="AlphaFoldDB" id="A0A424YDH3"/>